<sequence length="622" mass="70421">MKKSPSHTETSLRQSEPDPGGNFPERHLYTPSDKNDSHSYFGKALRGARDFEGARGFHVPYSQQFGHANNFGHPTTPNIGLEEQRPNSYDPHHSAQSPQFAFPSNNTILRGIKNDVEHTSSPCQDQELRRAESSQIYMMHRRSFSVEAPMSAPMSSFPQPSSRNSSAPPQAAGHYGPFLGRFKDSADAKLYRRTRMRFGRMPWRDPEDDPTIADIELHRTEHVERIYNAMICGDYARDNAKSTALKRWVHEPHYQSDLVEAYAHKVFDCLLEQVKEGFRGWHQNDYVNDERKGEDDDKDIDCAGRLDNIITALQQEKSICENVMSSAWQIRMFVNAPKAYSKRKDQNRVGNSKRPNARSTEVPDDNPRAVKRPRVRQTRTQPSAEVPVPRDTPPQRPYEPNRLPYFTTPATQRSIQSPPTSAFRAPTMQPSSRPNIGSLGQGQLSLMSPPVLSQTIPRTPQSRVQTLSTMRTPSVPPLDQFPFSPSTAPYSNFSASPTPGNVKPAHPDQHFNSWQYTTAVGDFPYDLYPNMNPVGTPEFPAIEEWQHDVFTFPTSVAPENANLFAHHPEMGVSLCDVEGLPSNSEDDVAFDNEYQIFWQQQKQRGVQQPPHNGLPPESPHQR</sequence>
<feature type="compositionally biased region" description="Polar residues" evidence="1">
    <location>
        <begin position="348"/>
        <end position="359"/>
    </location>
</feature>
<dbReference type="AlphaFoldDB" id="A0A6S6W9X6"/>
<feature type="compositionally biased region" description="Basic and acidic residues" evidence="1">
    <location>
        <begin position="82"/>
        <end position="93"/>
    </location>
</feature>
<feature type="region of interest" description="Disordered" evidence="1">
    <location>
        <begin position="150"/>
        <end position="172"/>
    </location>
</feature>
<feature type="region of interest" description="Disordered" evidence="1">
    <location>
        <begin position="340"/>
        <end position="431"/>
    </location>
</feature>
<gene>
    <name evidence="2" type="ORF">PTTW11_08570</name>
</gene>
<dbReference type="EMBL" id="HG992984">
    <property type="protein sequence ID" value="CAE7199984.1"/>
    <property type="molecule type" value="Genomic_DNA"/>
</dbReference>
<feature type="compositionally biased region" description="Low complexity" evidence="1">
    <location>
        <begin position="155"/>
        <end position="166"/>
    </location>
</feature>
<evidence type="ECO:0000313" key="2">
    <source>
        <dbReference type="EMBL" id="CAE7199984.1"/>
    </source>
</evidence>
<protein>
    <submittedName>
        <fullName evidence="2">Uncharacterized protein</fullName>
    </submittedName>
</protein>
<organism evidence="2 3">
    <name type="scientific">Pyrenophora teres f. teres</name>
    <dbReference type="NCBI Taxonomy" id="97479"/>
    <lineage>
        <taxon>Eukaryota</taxon>
        <taxon>Fungi</taxon>
        <taxon>Dikarya</taxon>
        <taxon>Ascomycota</taxon>
        <taxon>Pezizomycotina</taxon>
        <taxon>Dothideomycetes</taxon>
        <taxon>Pleosporomycetidae</taxon>
        <taxon>Pleosporales</taxon>
        <taxon>Pleosporineae</taxon>
        <taxon>Pleosporaceae</taxon>
        <taxon>Pyrenophora</taxon>
    </lineage>
</organism>
<evidence type="ECO:0000256" key="1">
    <source>
        <dbReference type="SAM" id="MobiDB-lite"/>
    </source>
</evidence>
<feature type="region of interest" description="Disordered" evidence="1">
    <location>
        <begin position="599"/>
        <end position="622"/>
    </location>
</feature>
<feature type="region of interest" description="Disordered" evidence="1">
    <location>
        <begin position="1"/>
        <end position="41"/>
    </location>
</feature>
<accession>A0A6S6W9X6</accession>
<name>A0A6S6W9X6_9PLEO</name>
<feature type="compositionally biased region" description="Basic and acidic residues" evidence="1">
    <location>
        <begin position="24"/>
        <end position="37"/>
    </location>
</feature>
<proteinExistence type="predicted"/>
<feature type="region of interest" description="Disordered" evidence="1">
    <location>
        <begin position="65"/>
        <end position="101"/>
    </location>
</feature>
<feature type="compositionally biased region" description="Pro residues" evidence="1">
    <location>
        <begin position="612"/>
        <end position="622"/>
    </location>
</feature>
<feature type="compositionally biased region" description="Polar residues" evidence="1">
    <location>
        <begin position="408"/>
        <end position="420"/>
    </location>
</feature>
<feature type="compositionally biased region" description="Low complexity" evidence="1">
    <location>
        <begin position="599"/>
        <end position="608"/>
    </location>
</feature>
<dbReference type="Proteomes" id="UP000472372">
    <property type="component" value="Chromosome 8"/>
</dbReference>
<reference evidence="2" key="1">
    <citation type="submission" date="2021-02" db="EMBL/GenBank/DDBJ databases">
        <authorList>
            <person name="Syme A R."/>
            <person name="Syme A R."/>
            <person name="Moolhuijzen P."/>
        </authorList>
    </citation>
    <scope>NUCLEOTIDE SEQUENCE</scope>
    <source>
        <strain evidence="2">W1-1</strain>
    </source>
</reference>
<feature type="compositionally biased region" description="Polar residues" evidence="1">
    <location>
        <begin position="65"/>
        <end position="78"/>
    </location>
</feature>
<evidence type="ECO:0000313" key="3">
    <source>
        <dbReference type="Proteomes" id="UP000472372"/>
    </source>
</evidence>